<organism evidence="3 4">
    <name type="scientific">Streptomyces tsukubensis</name>
    <dbReference type="NCBI Taxonomy" id="83656"/>
    <lineage>
        <taxon>Bacteria</taxon>
        <taxon>Bacillati</taxon>
        <taxon>Actinomycetota</taxon>
        <taxon>Actinomycetes</taxon>
        <taxon>Kitasatosporales</taxon>
        <taxon>Streptomycetaceae</taxon>
        <taxon>Streptomyces</taxon>
    </lineage>
</organism>
<dbReference type="EMBL" id="MVFC01000034">
    <property type="protein sequence ID" value="OON72913.1"/>
    <property type="molecule type" value="Genomic_DNA"/>
</dbReference>
<accession>A0A1V4A1S9</accession>
<feature type="region of interest" description="Disordered" evidence="1">
    <location>
        <begin position="26"/>
        <end position="148"/>
    </location>
</feature>
<keyword evidence="2" id="KW-0732">Signal</keyword>
<feature type="chain" id="PRO_5039684604" description="Lipoprotein" evidence="2">
    <location>
        <begin position="29"/>
        <end position="148"/>
    </location>
</feature>
<name>A0A1V4A1S9_9ACTN</name>
<dbReference type="Proteomes" id="UP000190539">
    <property type="component" value="Unassembled WGS sequence"/>
</dbReference>
<dbReference type="RefSeq" id="WP_077972765.1">
    <property type="nucleotide sequence ID" value="NZ_CP045178.1"/>
</dbReference>
<reference evidence="3 4" key="1">
    <citation type="submission" date="2017-02" db="EMBL/GenBank/DDBJ databases">
        <title>Draft Genome Sequence of Streptomyces tsukubaensis F601, a Producer of the immunosuppressant tacrolimus FK506.</title>
        <authorList>
            <person name="Zong G."/>
            <person name="Zhong C."/>
            <person name="Fu J."/>
            <person name="Qin R."/>
            <person name="Cao G."/>
        </authorList>
    </citation>
    <scope>NUCLEOTIDE SEQUENCE [LARGE SCALE GENOMIC DNA]</scope>
    <source>
        <strain evidence="3 4">F601</strain>
    </source>
</reference>
<protein>
    <recommendedName>
        <fullName evidence="5">Lipoprotein</fullName>
    </recommendedName>
</protein>
<evidence type="ECO:0000313" key="3">
    <source>
        <dbReference type="EMBL" id="OON72913.1"/>
    </source>
</evidence>
<comment type="caution">
    <text evidence="3">The sequence shown here is derived from an EMBL/GenBank/DDBJ whole genome shotgun (WGS) entry which is preliminary data.</text>
</comment>
<dbReference type="AlphaFoldDB" id="A0A1V4A1S9"/>
<feature type="signal peptide" evidence="2">
    <location>
        <begin position="1"/>
        <end position="28"/>
    </location>
</feature>
<evidence type="ECO:0000256" key="1">
    <source>
        <dbReference type="SAM" id="MobiDB-lite"/>
    </source>
</evidence>
<dbReference type="PROSITE" id="PS51257">
    <property type="entry name" value="PROKAR_LIPOPROTEIN"/>
    <property type="match status" value="1"/>
</dbReference>
<dbReference type="STRING" id="83656.B1H18_28305"/>
<gene>
    <name evidence="3" type="ORF">B1H18_28305</name>
</gene>
<keyword evidence="4" id="KW-1185">Reference proteome</keyword>
<evidence type="ECO:0008006" key="5">
    <source>
        <dbReference type="Google" id="ProtNLM"/>
    </source>
</evidence>
<feature type="compositionally biased region" description="Low complexity" evidence="1">
    <location>
        <begin position="123"/>
        <end position="132"/>
    </location>
</feature>
<proteinExistence type="predicted"/>
<evidence type="ECO:0000313" key="4">
    <source>
        <dbReference type="Proteomes" id="UP000190539"/>
    </source>
</evidence>
<evidence type="ECO:0000256" key="2">
    <source>
        <dbReference type="SAM" id="SignalP"/>
    </source>
</evidence>
<sequence length="148" mass="14392">MRIRGLTGPRGGTSLAALVLIVSGVAGCGDGSGESPPPPNDPSVSRPGAAEPISTTPGGGHGQPPPDDPGGGDPGISPVKPPPSDTGPQGNPGPRITGSFPGEPTLDPCGTPPVGLPTDDPDCTPTPETTPVEIPPEAEPSSSLDDGF</sequence>